<organism evidence="1 2">
    <name type="scientific">Zymoseptoria tritici (strain CBS 115943 / IPO323)</name>
    <name type="common">Speckled leaf blotch fungus</name>
    <name type="synonym">Septoria tritici</name>
    <dbReference type="NCBI Taxonomy" id="336722"/>
    <lineage>
        <taxon>Eukaryota</taxon>
        <taxon>Fungi</taxon>
        <taxon>Dikarya</taxon>
        <taxon>Ascomycota</taxon>
        <taxon>Pezizomycotina</taxon>
        <taxon>Dothideomycetes</taxon>
        <taxon>Dothideomycetidae</taxon>
        <taxon>Mycosphaerellales</taxon>
        <taxon>Mycosphaerellaceae</taxon>
        <taxon>Zymoseptoria</taxon>
    </lineage>
</organism>
<accession>F9XRP6</accession>
<evidence type="ECO:0000313" key="1">
    <source>
        <dbReference type="EMBL" id="EGP82094.1"/>
    </source>
</evidence>
<dbReference type="RefSeq" id="XP_003847118.1">
    <property type="nucleotide sequence ID" value="XM_003847070.1"/>
</dbReference>
<gene>
    <name evidence="1" type="ORF">MYCGRDRAFT_97892</name>
</gene>
<keyword evidence="2" id="KW-1185">Reference proteome</keyword>
<dbReference type="InParanoid" id="F9XRP6"/>
<dbReference type="Proteomes" id="UP000008062">
    <property type="component" value="Chromosome 18"/>
</dbReference>
<dbReference type="GeneID" id="13399449"/>
<dbReference type="KEGG" id="ztr:MYCGRDRAFT_97892"/>
<name>F9XRP6_ZYMTI</name>
<protein>
    <submittedName>
        <fullName evidence="1">Uncharacterized protein</fullName>
    </submittedName>
</protein>
<proteinExistence type="predicted"/>
<dbReference type="HOGENOM" id="CLU_1556498_0_0_1"/>
<dbReference type="AlphaFoldDB" id="F9XRP6"/>
<evidence type="ECO:0000313" key="2">
    <source>
        <dbReference type="Proteomes" id="UP000008062"/>
    </source>
</evidence>
<reference evidence="1 2" key="1">
    <citation type="journal article" date="2011" name="PLoS Genet.">
        <title>Finished genome of the fungal wheat pathogen Mycosphaerella graminicola reveals dispensome structure, chromosome plasticity, and stealth pathogenesis.</title>
        <authorList>
            <person name="Goodwin S.B."/>
            <person name="Ben M'barek S."/>
            <person name="Dhillon B."/>
            <person name="Wittenberg A.H.J."/>
            <person name="Crane C.F."/>
            <person name="Hane J.K."/>
            <person name="Foster A.J."/>
            <person name="Van der Lee T.A.J."/>
            <person name="Grimwood J."/>
            <person name="Aerts A."/>
            <person name="Antoniw J."/>
            <person name="Bailey A."/>
            <person name="Bluhm B."/>
            <person name="Bowler J."/>
            <person name="Bristow J."/>
            <person name="van der Burgt A."/>
            <person name="Canto-Canche B."/>
            <person name="Churchill A.C.L."/>
            <person name="Conde-Ferraez L."/>
            <person name="Cools H.J."/>
            <person name="Coutinho P.M."/>
            <person name="Csukai M."/>
            <person name="Dehal P."/>
            <person name="De Wit P."/>
            <person name="Donzelli B."/>
            <person name="van de Geest H.C."/>
            <person name="van Ham R.C.H.J."/>
            <person name="Hammond-Kosack K.E."/>
            <person name="Henrissat B."/>
            <person name="Kilian A."/>
            <person name="Kobayashi A.K."/>
            <person name="Koopmann E."/>
            <person name="Kourmpetis Y."/>
            <person name="Kuzniar A."/>
            <person name="Lindquist E."/>
            <person name="Lombard V."/>
            <person name="Maliepaard C."/>
            <person name="Martins N."/>
            <person name="Mehrabi R."/>
            <person name="Nap J.P.H."/>
            <person name="Ponomarenko A."/>
            <person name="Rudd J.J."/>
            <person name="Salamov A."/>
            <person name="Schmutz J."/>
            <person name="Schouten H.J."/>
            <person name="Shapiro H."/>
            <person name="Stergiopoulos I."/>
            <person name="Torriani S.F.F."/>
            <person name="Tu H."/>
            <person name="de Vries R.P."/>
            <person name="Waalwijk C."/>
            <person name="Ware S.B."/>
            <person name="Wiebenga A."/>
            <person name="Zwiers L.-H."/>
            <person name="Oliver R.P."/>
            <person name="Grigoriev I.V."/>
            <person name="Kema G.H.J."/>
        </authorList>
    </citation>
    <scope>NUCLEOTIDE SEQUENCE [LARGE SCALE GENOMIC DNA]</scope>
    <source>
        <strain evidence="2">CBS 115943 / IPO323</strain>
    </source>
</reference>
<dbReference type="EMBL" id="CM001213">
    <property type="protein sequence ID" value="EGP82094.1"/>
    <property type="molecule type" value="Genomic_DNA"/>
</dbReference>
<dbReference type="VEuPathDB" id="FungiDB:ZTRI_18.65"/>
<sequence>MLMWRRIVEMLNPGKSAQVLEIMKKRLFARIGGVAPTEIGVSKDDIYNNIALWSVLGDKIKTFCTALGGNGCLFFLSSQLSVAFLRSKFTSSKRDREITMRHLKKIGLPRRVRNPIYAPPSDGIESLVLLANDSTYHIAGTTDVRSIVGLWSKSYALSGPGPEYRLNQLRYI</sequence>